<dbReference type="InterPro" id="IPR052725">
    <property type="entry name" value="GS_Type-3"/>
</dbReference>
<dbReference type="Pfam" id="PF12437">
    <property type="entry name" value="GSIII_N"/>
    <property type="match status" value="2"/>
</dbReference>
<accession>A0AAE0BDE8</accession>
<evidence type="ECO:0000256" key="2">
    <source>
        <dbReference type="RuleBase" id="RU000384"/>
    </source>
</evidence>
<comment type="caution">
    <text evidence="6">The sequence shown here is derived from an EMBL/GenBank/DDBJ whole genome shotgun (WGS) entry which is preliminary data.</text>
</comment>
<dbReference type="Gene3D" id="1.20.120.1560">
    <property type="match status" value="2"/>
</dbReference>
<feature type="domain" description="GS catalytic" evidence="5">
    <location>
        <begin position="217"/>
        <end position="648"/>
    </location>
</feature>
<dbReference type="PANTHER" id="PTHR42974:SF1">
    <property type="entry name" value="TYPE-3 GLUTAMINE SYNTHETASE"/>
    <property type="match status" value="1"/>
</dbReference>
<evidence type="ECO:0000259" key="5">
    <source>
        <dbReference type="PROSITE" id="PS51987"/>
    </source>
</evidence>
<dbReference type="Pfam" id="PF18318">
    <property type="entry name" value="Gln-synt_C-ter"/>
    <property type="match status" value="1"/>
</dbReference>
<dbReference type="PROSITE" id="PS51987">
    <property type="entry name" value="GS_CATALYTIC"/>
    <property type="match status" value="1"/>
</dbReference>
<evidence type="ECO:0000256" key="1">
    <source>
        <dbReference type="PROSITE-ProRule" id="PRU01331"/>
    </source>
</evidence>
<keyword evidence="4" id="KW-0812">Transmembrane</keyword>
<dbReference type="Pfam" id="PF00120">
    <property type="entry name" value="Gln-synt_C"/>
    <property type="match status" value="1"/>
</dbReference>
<evidence type="ECO:0000313" key="6">
    <source>
        <dbReference type="EMBL" id="KAK3234346.1"/>
    </source>
</evidence>
<evidence type="ECO:0000256" key="4">
    <source>
        <dbReference type="SAM" id="Phobius"/>
    </source>
</evidence>
<dbReference type="SMART" id="SM01230">
    <property type="entry name" value="Gln-synt_C"/>
    <property type="match status" value="1"/>
</dbReference>
<dbReference type="Proteomes" id="UP001190700">
    <property type="component" value="Unassembled WGS sequence"/>
</dbReference>
<protein>
    <recommendedName>
        <fullName evidence="5">GS catalytic domain-containing protein</fullName>
    </recommendedName>
</protein>
<name>A0AAE0BDE8_9CHLO</name>
<proteinExistence type="inferred from homology"/>
<evidence type="ECO:0000313" key="7">
    <source>
        <dbReference type="Proteomes" id="UP001190700"/>
    </source>
</evidence>
<dbReference type="InterPro" id="IPR027303">
    <property type="entry name" value="Gln_synth_gly_rich_site"/>
</dbReference>
<keyword evidence="4" id="KW-1133">Transmembrane helix</keyword>
<dbReference type="InterPro" id="IPR022147">
    <property type="entry name" value="GSIII_N"/>
</dbReference>
<gene>
    <name evidence="6" type="ORF">CYMTET_55392</name>
</gene>
<feature type="region of interest" description="Disordered" evidence="3">
    <location>
        <begin position="64"/>
        <end position="84"/>
    </location>
</feature>
<dbReference type="InterPro" id="IPR040577">
    <property type="entry name" value="Gln-synt_C"/>
</dbReference>
<sequence length="731" mass="79741">MSDVDVGSNHDAKTLASIAGSETGNYQEISTQFVLTSVLGFFTAVLVASLKRAKMGCGMSKSTQAASYAPAPSPSPTTLGNMHANLLPKPVYESSSVTQPAAPAVPTTTKSLTPATLDGYGENAFWGASAEKYLVKQGLTTDTLRDPMWVKDMALADKIAAAVLEWAVDHGANTFCHWFQPMCATSRHGQTGQIWLRGDSIFIPACFVAYTGKALDEKIPLLRAEQAMSREGTRLFKALGHSIDGLLTNIGLEQELFFIPSDAYYKRPDLQMCGRTVLGRSPALGQEGSTHYMAPINTTKSVFPCMQEIQQECYKVGIPLKTRHREVAPNQYEFAPMFGHVVGQIDQNLVAMQLAAEIAPKHGLRALFHEKPFQGVNGSGKHNNWSLSTKCGAQLLNPEEITKRMGDFKVFPIVMAALISGVDKYGDLMRMAIASPGNDFRLGAMEAPPAVISMYLGEDMTKYLTKFMNGEVMEYIPSTTDIDLGVSYCPKVTAPAEDRNRTSPFPYGGHRFEFRAVGSSQNVSMVNTVLAALAARQFKEIADRVEAGESGVAVAQSLLKKHMKSVFNGDGYDPGWPVKARKDGLWVVESGVDAIKMFTDAKNTELFSSLQILTPEEVTARQECMLAHYILTVETEVLCMIDMIKQHIIPSCKKAGVDDSACTTAMSEMESALKAVHAASTADGATMCRTLRLEKMRTVRAGIDELEGIIPAEMWTLGTYKELMFIDENSD</sequence>
<dbReference type="InterPro" id="IPR008146">
    <property type="entry name" value="Gln_synth_cat_dom"/>
</dbReference>
<reference evidence="6 7" key="1">
    <citation type="journal article" date="2015" name="Genome Biol. Evol.">
        <title>Comparative Genomics of a Bacterivorous Green Alga Reveals Evolutionary Causalities and Consequences of Phago-Mixotrophic Mode of Nutrition.</title>
        <authorList>
            <person name="Burns J.A."/>
            <person name="Paasch A."/>
            <person name="Narechania A."/>
            <person name="Kim E."/>
        </authorList>
    </citation>
    <scope>NUCLEOTIDE SEQUENCE [LARGE SCALE GENOMIC DNA]</scope>
    <source>
        <strain evidence="6 7">PLY_AMNH</strain>
    </source>
</reference>
<dbReference type="GO" id="GO:0004356">
    <property type="term" value="F:glutamine synthetase activity"/>
    <property type="evidence" value="ECO:0007669"/>
    <property type="project" value="InterPro"/>
</dbReference>
<dbReference type="InterPro" id="IPR014746">
    <property type="entry name" value="Gln_synth/guanido_kin_cat_dom"/>
</dbReference>
<comment type="similarity">
    <text evidence="1 2">Belongs to the glutamine synthetase family.</text>
</comment>
<organism evidence="6 7">
    <name type="scientific">Cymbomonas tetramitiformis</name>
    <dbReference type="NCBI Taxonomy" id="36881"/>
    <lineage>
        <taxon>Eukaryota</taxon>
        <taxon>Viridiplantae</taxon>
        <taxon>Chlorophyta</taxon>
        <taxon>Pyramimonadophyceae</taxon>
        <taxon>Pyramimonadales</taxon>
        <taxon>Pyramimonadaceae</taxon>
        <taxon>Cymbomonas</taxon>
    </lineage>
</organism>
<dbReference type="PROSITE" id="PS00181">
    <property type="entry name" value="GLNA_ATP"/>
    <property type="match status" value="1"/>
</dbReference>
<dbReference type="Gene3D" id="3.30.590.10">
    <property type="entry name" value="Glutamine synthetase/guanido kinase, catalytic domain"/>
    <property type="match status" value="1"/>
</dbReference>
<dbReference type="SUPFAM" id="SSF55931">
    <property type="entry name" value="Glutamine synthetase/guanido kinase"/>
    <property type="match status" value="1"/>
</dbReference>
<dbReference type="PANTHER" id="PTHR42974">
    <property type="entry name" value="GLUTAMINE SYNTHETASE"/>
    <property type="match status" value="1"/>
</dbReference>
<dbReference type="AlphaFoldDB" id="A0AAE0BDE8"/>
<keyword evidence="7" id="KW-1185">Reference proteome</keyword>
<dbReference type="EMBL" id="LGRX02035509">
    <property type="protein sequence ID" value="KAK3234346.1"/>
    <property type="molecule type" value="Genomic_DNA"/>
</dbReference>
<keyword evidence="4" id="KW-0472">Membrane</keyword>
<feature type="transmembrane region" description="Helical" evidence="4">
    <location>
        <begin position="29"/>
        <end position="50"/>
    </location>
</feature>
<evidence type="ECO:0000256" key="3">
    <source>
        <dbReference type="SAM" id="MobiDB-lite"/>
    </source>
</evidence>